<comment type="caution">
    <text evidence="1">The sequence shown here is derived from an EMBL/GenBank/DDBJ whole genome shotgun (WGS) entry which is preliminary data.</text>
</comment>
<proteinExistence type="predicted"/>
<evidence type="ECO:0000313" key="2">
    <source>
        <dbReference type="Proteomes" id="UP001476798"/>
    </source>
</evidence>
<gene>
    <name evidence="1" type="ORF">GOODEAATRI_019714</name>
</gene>
<reference evidence="1 2" key="1">
    <citation type="submission" date="2021-06" db="EMBL/GenBank/DDBJ databases">
        <authorList>
            <person name="Palmer J.M."/>
        </authorList>
    </citation>
    <scope>NUCLEOTIDE SEQUENCE [LARGE SCALE GENOMIC DNA]</scope>
    <source>
        <strain evidence="1 2">GA_2019</strain>
        <tissue evidence="1">Muscle</tissue>
    </source>
</reference>
<dbReference type="EMBL" id="JAHRIO010071739">
    <property type="protein sequence ID" value="MEQ2182200.1"/>
    <property type="molecule type" value="Genomic_DNA"/>
</dbReference>
<sequence length="102" mass="10856">MLAASMSKPGDDIIAEAGSILLSRRTFATLPEPSAVEGDVINACLLVLQKMALSKNIDIFPADCHTVVTWLPAMSACPFQHLPADVAVRTHWSFPHGGQVTG</sequence>
<dbReference type="Proteomes" id="UP001476798">
    <property type="component" value="Unassembled WGS sequence"/>
</dbReference>
<organism evidence="1 2">
    <name type="scientific">Goodea atripinnis</name>
    <dbReference type="NCBI Taxonomy" id="208336"/>
    <lineage>
        <taxon>Eukaryota</taxon>
        <taxon>Metazoa</taxon>
        <taxon>Chordata</taxon>
        <taxon>Craniata</taxon>
        <taxon>Vertebrata</taxon>
        <taxon>Euteleostomi</taxon>
        <taxon>Actinopterygii</taxon>
        <taxon>Neopterygii</taxon>
        <taxon>Teleostei</taxon>
        <taxon>Neoteleostei</taxon>
        <taxon>Acanthomorphata</taxon>
        <taxon>Ovalentaria</taxon>
        <taxon>Atherinomorphae</taxon>
        <taxon>Cyprinodontiformes</taxon>
        <taxon>Goodeidae</taxon>
        <taxon>Goodea</taxon>
    </lineage>
</organism>
<protein>
    <recommendedName>
        <fullName evidence="3">RNase H type-1 domain-containing protein</fullName>
    </recommendedName>
</protein>
<evidence type="ECO:0000313" key="1">
    <source>
        <dbReference type="EMBL" id="MEQ2182200.1"/>
    </source>
</evidence>
<evidence type="ECO:0008006" key="3">
    <source>
        <dbReference type="Google" id="ProtNLM"/>
    </source>
</evidence>
<accession>A0ABV0PFH8</accession>
<name>A0ABV0PFH8_9TELE</name>
<keyword evidence="2" id="KW-1185">Reference proteome</keyword>